<dbReference type="GeneID" id="93643901"/>
<dbReference type="Proteomes" id="UP000031829">
    <property type="component" value="Chromosome"/>
</dbReference>
<sequence>MSKLLLKDQPLIVLPALAVKVGVNGALFLQQLHYWLEKSVNVQDGYTWVYNTNQQWLQQFPFWSLSTIQRIISKLEKEGLIIKGKYNRSKFNNTVWYRIDYKKLEELMPSDEFEELEDVNLTEGESQIEAAEPVTVKASLTETTAENTNQIKREEAAHDAYVQTLEAAFIARRNRGVYPSASDLKHMYEVAKSEIPIEEALAGLHEAFDYYVPKYSSDTIRAFAYIKQHLFHKHYVTSQRTLASYQTEKPLSYVNKKRVVRKELTPDWLKENEETEPSAPAFRNDAHFEEEKKKLAESLRELEQELKNN</sequence>
<proteinExistence type="predicted"/>
<evidence type="ECO:0000313" key="2">
    <source>
        <dbReference type="Proteomes" id="UP000031829"/>
    </source>
</evidence>
<reference evidence="1 2" key="1">
    <citation type="journal article" date="2015" name="Genome Announc.">
        <title>Complete genome sequences for 35 biothreat assay-relevant bacillus species.</title>
        <authorList>
            <person name="Johnson S.L."/>
            <person name="Daligault H.E."/>
            <person name="Davenport K.W."/>
            <person name="Jaissle J."/>
            <person name="Frey K.G."/>
            <person name="Ladner J.T."/>
            <person name="Broomall S.M."/>
            <person name="Bishop-Lilly K.A."/>
            <person name="Bruce D.C."/>
            <person name="Gibbons H.S."/>
            <person name="Coyne S.R."/>
            <person name="Lo C.C."/>
            <person name="Meincke L."/>
            <person name="Munk A.C."/>
            <person name="Koroleva G.I."/>
            <person name="Rosenzweig C.N."/>
            <person name="Palacios G.F."/>
            <person name="Redden C.L."/>
            <person name="Minogue T.D."/>
            <person name="Chain P.S."/>
        </authorList>
    </citation>
    <scope>NUCLEOTIDE SEQUENCE [LARGE SCALE GENOMIC DNA]</scope>
    <source>
        <strain evidence="2">ATCC 14581 / DSM 32 / JCM 2506 / NBRC 15308 / NCIMB 9376 / NCTC 10342 / NRRL B-14308 / VKM B-512</strain>
    </source>
</reference>
<evidence type="ECO:0000313" key="1">
    <source>
        <dbReference type="EMBL" id="AJI22684.1"/>
    </source>
</evidence>
<evidence type="ECO:0008006" key="3">
    <source>
        <dbReference type="Google" id="ProtNLM"/>
    </source>
</evidence>
<dbReference type="HOGENOM" id="CLU_047944_2_0_9"/>
<name>A0A0B6AS45_PRIM2</name>
<dbReference type="EMBL" id="CP009920">
    <property type="protein sequence ID" value="AJI22684.1"/>
    <property type="molecule type" value="Genomic_DNA"/>
</dbReference>
<organism evidence="1 2">
    <name type="scientific">Priestia megaterium (strain ATCC 14581 / DSM 32 / CCUG 1817 / JCM 2506 / NBRC 15308 / NCIMB 9376 / NCTC 10342 / NRRL B-14308 / VKM B-512 / Ford 19)</name>
    <name type="common">Bacillus megaterium</name>
    <dbReference type="NCBI Taxonomy" id="1348623"/>
    <lineage>
        <taxon>Bacteria</taxon>
        <taxon>Bacillati</taxon>
        <taxon>Bacillota</taxon>
        <taxon>Bacilli</taxon>
        <taxon>Bacillales</taxon>
        <taxon>Bacillaceae</taxon>
        <taxon>Priestia</taxon>
    </lineage>
</organism>
<protein>
    <recommendedName>
        <fullName evidence="3">Replication protein</fullName>
    </recommendedName>
</protein>
<gene>
    <name evidence="1" type="ORF">BG04_392</name>
</gene>
<accession>A0A0B6AS45</accession>
<dbReference type="AlphaFoldDB" id="A0A0B6AS45"/>
<dbReference type="KEGG" id="bmeg:BG04_392"/>
<dbReference type="RefSeq" id="WP_034650141.1">
    <property type="nucleotide sequence ID" value="NZ_BCVB01000006.1"/>
</dbReference>